<feature type="region of interest" description="Disordered" evidence="1">
    <location>
        <begin position="1"/>
        <end position="61"/>
    </location>
</feature>
<organism evidence="5 6">
    <name type="scientific">Heligmosomoides polygyrus</name>
    <name type="common">Parasitic roundworm</name>
    <dbReference type="NCBI Taxonomy" id="6339"/>
    <lineage>
        <taxon>Eukaryota</taxon>
        <taxon>Metazoa</taxon>
        <taxon>Ecdysozoa</taxon>
        <taxon>Nematoda</taxon>
        <taxon>Chromadorea</taxon>
        <taxon>Rhabditida</taxon>
        <taxon>Rhabditina</taxon>
        <taxon>Rhabditomorpha</taxon>
        <taxon>Strongyloidea</taxon>
        <taxon>Heligmosomidae</taxon>
        <taxon>Heligmosomoides</taxon>
    </lineage>
</organism>
<dbReference type="SMART" id="SM00355">
    <property type="entry name" value="ZnF_C2H2"/>
    <property type="match status" value="3"/>
</dbReference>
<dbReference type="AlphaFoldDB" id="A0A183FRA6"/>
<name>A0A183FRA6_HELPZ</name>
<feature type="transmembrane region" description="Helical" evidence="2">
    <location>
        <begin position="346"/>
        <end position="366"/>
    </location>
</feature>
<keyword evidence="5" id="KW-1185">Reference proteome</keyword>
<feature type="compositionally biased region" description="Low complexity" evidence="1">
    <location>
        <begin position="23"/>
        <end position="41"/>
    </location>
</feature>
<feature type="region of interest" description="Disordered" evidence="1">
    <location>
        <begin position="95"/>
        <end position="119"/>
    </location>
</feature>
<dbReference type="InterPro" id="IPR013087">
    <property type="entry name" value="Znf_C2H2_type"/>
</dbReference>
<feature type="compositionally biased region" description="Low complexity" evidence="1">
    <location>
        <begin position="95"/>
        <end position="109"/>
    </location>
</feature>
<evidence type="ECO:0000313" key="6">
    <source>
        <dbReference type="WBParaSite" id="HPBE_0001034701-mRNA-1"/>
    </source>
</evidence>
<keyword evidence="2" id="KW-0812">Transmembrane</keyword>
<evidence type="ECO:0000256" key="1">
    <source>
        <dbReference type="SAM" id="MobiDB-lite"/>
    </source>
</evidence>
<feature type="domain" description="C2H2-type" evidence="3">
    <location>
        <begin position="259"/>
        <end position="281"/>
    </location>
</feature>
<evidence type="ECO:0000259" key="3">
    <source>
        <dbReference type="PROSITE" id="PS00028"/>
    </source>
</evidence>
<dbReference type="Proteomes" id="UP000050761">
    <property type="component" value="Unassembled WGS sequence"/>
</dbReference>
<accession>A0A3P8CIU7</accession>
<accession>A0A183FRA6</accession>
<gene>
    <name evidence="4" type="ORF">HPBE_LOCUS10348</name>
</gene>
<dbReference type="OrthoDB" id="10039931at2759"/>
<keyword evidence="2" id="KW-0472">Membrane</keyword>
<dbReference type="WBParaSite" id="HPBE_0001034701-mRNA-1">
    <property type="protein sequence ID" value="HPBE_0001034701-mRNA-1"/>
    <property type="gene ID" value="HPBE_0001034701"/>
</dbReference>
<protein>
    <submittedName>
        <fullName evidence="6">C2H2-type domain-containing protein</fullName>
    </submittedName>
</protein>
<keyword evidence="2" id="KW-1133">Transmembrane helix</keyword>
<evidence type="ECO:0000313" key="4">
    <source>
        <dbReference type="EMBL" id="VDO84725.1"/>
    </source>
</evidence>
<reference evidence="6" key="2">
    <citation type="submission" date="2019-09" db="UniProtKB">
        <authorList>
            <consortium name="WormBaseParasite"/>
        </authorList>
    </citation>
    <scope>IDENTIFICATION</scope>
</reference>
<sequence length="374" mass="43402">MNTEQLGSVRFNRSPRRDDSTDSSESSKTSASHVTSRTTTPEPSPPPFKPDRKQWARRGKAKVELRQLATMAARRPLKVSKDLPRKSLPERLVPFRSCLSPPSRSPSPRGAHARERLPNGKWEELEKSAIPESKWKLKCYSVPLTFCLKFRFVCMWDDCKYAMDTKDELAAHFDVHLDRHVNIAGHSDITAWSCPISTCSQIADTAVDLKRHLAMHQFHAHAQFVGLLLMEAKESFKDMISCGFPSSLDIAYSGDITYCRWDDCHDNFADPLDLFNHVMMHIDFLSSDDRVCDEELKTAPQHRCLWEQCYRQFESKGDLRCANSISGFFYLTYCSRMIHWAVFHRLFFFFDFFHRVVLFLFAYLFWVQLAECLM</sequence>
<evidence type="ECO:0000313" key="5">
    <source>
        <dbReference type="Proteomes" id="UP000050761"/>
    </source>
</evidence>
<dbReference type="EMBL" id="UZAH01026734">
    <property type="protein sequence ID" value="VDO84725.1"/>
    <property type="molecule type" value="Genomic_DNA"/>
</dbReference>
<evidence type="ECO:0000256" key="2">
    <source>
        <dbReference type="SAM" id="Phobius"/>
    </source>
</evidence>
<feature type="domain" description="C2H2-type" evidence="3">
    <location>
        <begin position="154"/>
        <end position="176"/>
    </location>
</feature>
<dbReference type="PROSITE" id="PS00028">
    <property type="entry name" value="ZINC_FINGER_C2H2_1"/>
    <property type="match status" value="2"/>
</dbReference>
<reference evidence="4 5" key="1">
    <citation type="submission" date="2018-11" db="EMBL/GenBank/DDBJ databases">
        <authorList>
            <consortium name="Pathogen Informatics"/>
        </authorList>
    </citation>
    <scope>NUCLEOTIDE SEQUENCE [LARGE SCALE GENOMIC DNA]</scope>
</reference>
<proteinExistence type="predicted"/>